<organism evidence="1 2">
    <name type="scientific">Parastrongyloides trichosuri</name>
    <name type="common">Possum-specific nematode worm</name>
    <dbReference type="NCBI Taxonomy" id="131310"/>
    <lineage>
        <taxon>Eukaryota</taxon>
        <taxon>Metazoa</taxon>
        <taxon>Ecdysozoa</taxon>
        <taxon>Nematoda</taxon>
        <taxon>Chromadorea</taxon>
        <taxon>Rhabditida</taxon>
        <taxon>Tylenchina</taxon>
        <taxon>Panagrolaimomorpha</taxon>
        <taxon>Strongyloidoidea</taxon>
        <taxon>Strongyloididae</taxon>
        <taxon>Parastrongyloides</taxon>
    </lineage>
</organism>
<proteinExistence type="predicted"/>
<evidence type="ECO:0000313" key="2">
    <source>
        <dbReference type="WBParaSite" id="PTRK_0000721600.1"/>
    </source>
</evidence>
<name>A0A0N4ZH52_PARTI</name>
<protein>
    <submittedName>
        <fullName evidence="2">RING-type domain-containing protein</fullName>
    </submittedName>
</protein>
<accession>A0A0N4ZH52</accession>
<keyword evidence="1" id="KW-1185">Reference proteome</keyword>
<dbReference type="Proteomes" id="UP000038045">
    <property type="component" value="Unplaced"/>
</dbReference>
<reference evidence="2" key="1">
    <citation type="submission" date="2017-02" db="UniProtKB">
        <authorList>
            <consortium name="WormBaseParasite"/>
        </authorList>
    </citation>
    <scope>IDENTIFICATION</scope>
</reference>
<dbReference type="AlphaFoldDB" id="A0A0N4ZH52"/>
<sequence length="485" mass="55463">MSSSSGSGNVYTNTQEYLPSLGMDHNVTNTELLCVMGEKDTTMPLSCQRCEQEQFVTEKISTSKKRRCEVDADSIDNGLSVKKECGYDFEISTESDIESVKLSDNEDFNDLRTYPTPVGEEKRAEEDFMDNGVLGIQDFETSTESEIESVRLSDNEDFNDLRCDLKPVGEEKSHVWRGNEYTSSRGSSILSRGPIIPIRNWDSSSSSRKDLTIEVARNASLESIQRHLTPIGRYCSNKRVEGLKKLHNYKSQTLFFNNSGSSDGKNLLMKSLIDDNSKLLQSFDNNEDHGNSRVLERKCRNFINVNDSLFQTASPDAKPIIDDSITQWSSSPNSTMSEGYSNVTSENSFVDTSYINDMKRKKHAIIRNNDVFRKKILIIKPPRIIKPNEDRNQFLGLRRSKRNRIPVLNNAINQRPIYKRDKNGDLTLVGVTEVVVEDPFFVEYGTLDFEEIERIKLFKLNQNKKRKLSKKMILSYYDLKENNCE</sequence>
<evidence type="ECO:0000313" key="1">
    <source>
        <dbReference type="Proteomes" id="UP000038045"/>
    </source>
</evidence>
<dbReference type="WBParaSite" id="PTRK_0000721600.1">
    <property type="protein sequence ID" value="PTRK_0000721600.1"/>
    <property type="gene ID" value="PTRK_0000721600"/>
</dbReference>